<comment type="caution">
    <text evidence="2">The sequence shown here is derived from an EMBL/GenBank/DDBJ whole genome shotgun (WGS) entry which is preliminary data.</text>
</comment>
<dbReference type="AlphaFoldDB" id="A0A419EWQ0"/>
<feature type="non-terminal residue" evidence="2">
    <location>
        <position position="479"/>
    </location>
</feature>
<proteinExistence type="predicted"/>
<evidence type="ECO:0000256" key="1">
    <source>
        <dbReference type="SAM" id="MobiDB-lite"/>
    </source>
</evidence>
<sequence length="479" mass="51539">MASAQVSDRTTDPSAEAESCAKMNGSAAIADALIMSFVKAKKNLMLYPASNPVVAESISNLLDLLQRNFAKENTVEIYAEKDRLSVNGVFLGAGNAKIRELCLSLYRRGVKKIIFDPAISFEETKILLTLFNMKPEEIAKSGGIGKLTKCRGLIGAVVEETGDLAVVDGGGLSVSDDVMPEIEGLEAIELLADGERGLESLNRVFIRVEKGDLEGIKRLRALLQSPELFARLLEKFAMEVHIVDGDAEPLNWVERMLDILNAVGTAIASLPTGDERAQLMHKLALSVLGLSVTVRTDLVGEGLVPKLSLRNVEAGILSRFPVADLRDALLADFEVSGGAASVMQSYFDSLDFSLVDRKSLAETLRTKLVENGMLTPEVEAVLASGGTMPPSEASVSSPSAPTGGEVAEKYPPEKVVFGEGEKTTLAAQIMEELKAPAAAVMAPALLELMRHEESPVNHAALVARARSYMEYFLSQQDYE</sequence>
<accession>A0A419EWQ0</accession>
<feature type="region of interest" description="Disordered" evidence="1">
    <location>
        <begin position="386"/>
        <end position="407"/>
    </location>
</feature>
<dbReference type="EMBL" id="QZKI01000087">
    <property type="protein sequence ID" value="RJP69041.1"/>
    <property type="molecule type" value="Genomic_DNA"/>
</dbReference>
<dbReference type="Proteomes" id="UP000285961">
    <property type="component" value="Unassembled WGS sequence"/>
</dbReference>
<protein>
    <submittedName>
        <fullName evidence="2">Uncharacterized protein</fullName>
    </submittedName>
</protein>
<organism evidence="2 3">
    <name type="scientific">Candidatus Abyssobacteria bacterium SURF_17</name>
    <dbReference type="NCBI Taxonomy" id="2093361"/>
    <lineage>
        <taxon>Bacteria</taxon>
        <taxon>Pseudomonadati</taxon>
        <taxon>Candidatus Hydrogenedentota</taxon>
        <taxon>Candidatus Abyssobacteria</taxon>
    </lineage>
</organism>
<evidence type="ECO:0000313" key="3">
    <source>
        <dbReference type="Proteomes" id="UP000285961"/>
    </source>
</evidence>
<gene>
    <name evidence="2" type="ORF">C4532_11855</name>
</gene>
<feature type="compositionally biased region" description="Low complexity" evidence="1">
    <location>
        <begin position="389"/>
        <end position="401"/>
    </location>
</feature>
<evidence type="ECO:0000313" key="2">
    <source>
        <dbReference type="EMBL" id="RJP69041.1"/>
    </source>
</evidence>
<reference evidence="2 3" key="1">
    <citation type="journal article" date="2017" name="ISME J.">
        <title>Energy and carbon metabolisms in a deep terrestrial subsurface fluid microbial community.</title>
        <authorList>
            <person name="Momper L."/>
            <person name="Jungbluth S.P."/>
            <person name="Lee M.D."/>
            <person name="Amend J.P."/>
        </authorList>
    </citation>
    <scope>NUCLEOTIDE SEQUENCE [LARGE SCALE GENOMIC DNA]</scope>
    <source>
        <strain evidence="2">SURF_17</strain>
    </source>
</reference>
<name>A0A419EWQ0_9BACT</name>